<dbReference type="FunFam" id="3.20.20.80:FF:000130">
    <property type="entry name" value="Endoglucanase C"/>
    <property type="match status" value="1"/>
</dbReference>
<protein>
    <recommendedName>
        <fullName evidence="5">Glycoside hydrolase family 5 domain-containing protein</fullName>
    </recommendedName>
</protein>
<comment type="caution">
    <text evidence="6">The sequence shown here is derived from an EMBL/GenBank/DDBJ whole genome shotgun (WGS) entry which is preliminary data.</text>
</comment>
<dbReference type="GO" id="GO:0008422">
    <property type="term" value="F:beta-glucosidase activity"/>
    <property type="evidence" value="ECO:0007669"/>
    <property type="project" value="TreeGrafter"/>
</dbReference>
<proteinExistence type="inferred from homology"/>
<accession>A0A8K0JJV3</accession>
<dbReference type="InterPro" id="IPR017853">
    <property type="entry name" value="GH"/>
</dbReference>
<dbReference type="Pfam" id="PF00150">
    <property type="entry name" value="Cellulase"/>
    <property type="match status" value="1"/>
</dbReference>
<keyword evidence="2 4" id="KW-0378">Hydrolase</keyword>
<reference evidence="6" key="1">
    <citation type="submission" date="2020-04" db="EMBL/GenBank/DDBJ databases">
        <title>Analysis of mating type loci in Filobasidium floriforme.</title>
        <authorList>
            <person name="Nowrousian M."/>
        </authorList>
    </citation>
    <scope>NUCLEOTIDE SEQUENCE</scope>
    <source>
        <strain evidence="6">CBS 6242</strain>
    </source>
</reference>
<evidence type="ECO:0000313" key="6">
    <source>
        <dbReference type="EMBL" id="KAG7532036.1"/>
    </source>
</evidence>
<evidence type="ECO:0000313" key="7">
    <source>
        <dbReference type="Proteomes" id="UP000812966"/>
    </source>
</evidence>
<evidence type="ECO:0000256" key="1">
    <source>
        <dbReference type="ARBA" id="ARBA00005641"/>
    </source>
</evidence>
<evidence type="ECO:0000256" key="4">
    <source>
        <dbReference type="RuleBase" id="RU361153"/>
    </source>
</evidence>
<comment type="similarity">
    <text evidence="1 4">Belongs to the glycosyl hydrolase 5 (cellulase A) family.</text>
</comment>
<name>A0A8K0JJV3_9TREE</name>
<dbReference type="EMBL" id="JABELV010000076">
    <property type="protein sequence ID" value="KAG7532036.1"/>
    <property type="molecule type" value="Genomic_DNA"/>
</dbReference>
<sequence>MRASMLKVLGEEKYLYFFDKFLEYFFTESDAQCFASLGLNAIRLPINYRHLEDDMNPRVFKKEGLKHLDRVIELCAKHGIYTIIDLHAAPGAQNTDWHSDLGVHKALFWHYKDFQDRTVTIWEHLAEHYKSNPWVAGYNPLNEPTDPKHTRLVEYYDRIEKAIRKVDDKHILFLDTFGADFSAFMDHPGLPNTVYACHDYSSFGFPNAPEVYTGTDAQKDKLKRSFDRKIQYMKKIGGPIWNGEFGPVYADKSDGPDFEQTNEVRFRVLEDQLQLYDETASSWSIWLWKDIGFQGMVYVDEETAYMKLMKPFLEKKKQLVIDAWGCDDTPVRDLFAPIAEWARNAAPSFKDRYPKTWDEKRFIARLVREILLSEELCDEYASYFKDKTLEELDELAKSFHFDHCQQRTKLNEILRAHKGN</sequence>
<dbReference type="Gene3D" id="3.20.20.80">
    <property type="entry name" value="Glycosidases"/>
    <property type="match status" value="1"/>
</dbReference>
<dbReference type="GO" id="GO:0005576">
    <property type="term" value="C:extracellular region"/>
    <property type="evidence" value="ECO:0007669"/>
    <property type="project" value="TreeGrafter"/>
</dbReference>
<gene>
    <name evidence="6" type="ORF">FFLO_03911</name>
</gene>
<dbReference type="InterPro" id="IPR050386">
    <property type="entry name" value="Glycosyl_hydrolase_5"/>
</dbReference>
<organism evidence="6 7">
    <name type="scientific">Filobasidium floriforme</name>
    <dbReference type="NCBI Taxonomy" id="5210"/>
    <lineage>
        <taxon>Eukaryota</taxon>
        <taxon>Fungi</taxon>
        <taxon>Dikarya</taxon>
        <taxon>Basidiomycota</taxon>
        <taxon>Agaricomycotina</taxon>
        <taxon>Tremellomycetes</taxon>
        <taxon>Filobasidiales</taxon>
        <taxon>Filobasidiaceae</taxon>
        <taxon>Filobasidium</taxon>
    </lineage>
</organism>
<dbReference type="AlphaFoldDB" id="A0A8K0JJV3"/>
<dbReference type="Proteomes" id="UP000812966">
    <property type="component" value="Unassembled WGS sequence"/>
</dbReference>
<dbReference type="PANTHER" id="PTHR31297:SF13">
    <property type="entry name" value="PUTATIVE-RELATED"/>
    <property type="match status" value="1"/>
</dbReference>
<dbReference type="InterPro" id="IPR001547">
    <property type="entry name" value="Glyco_hydro_5"/>
</dbReference>
<evidence type="ECO:0000256" key="2">
    <source>
        <dbReference type="ARBA" id="ARBA00022801"/>
    </source>
</evidence>
<dbReference type="SUPFAM" id="SSF51445">
    <property type="entry name" value="(Trans)glycosidases"/>
    <property type="match status" value="1"/>
</dbReference>
<dbReference type="PANTHER" id="PTHR31297">
    <property type="entry name" value="GLUCAN ENDO-1,6-BETA-GLUCOSIDASE B"/>
    <property type="match status" value="1"/>
</dbReference>
<dbReference type="GO" id="GO:0009986">
    <property type="term" value="C:cell surface"/>
    <property type="evidence" value="ECO:0007669"/>
    <property type="project" value="TreeGrafter"/>
</dbReference>
<evidence type="ECO:0000256" key="3">
    <source>
        <dbReference type="ARBA" id="ARBA00023295"/>
    </source>
</evidence>
<keyword evidence="7" id="KW-1185">Reference proteome</keyword>
<feature type="domain" description="Glycoside hydrolase family 5" evidence="5">
    <location>
        <begin position="27"/>
        <end position="290"/>
    </location>
</feature>
<evidence type="ECO:0000259" key="5">
    <source>
        <dbReference type="Pfam" id="PF00150"/>
    </source>
</evidence>
<keyword evidence="3 4" id="KW-0326">Glycosidase</keyword>
<dbReference type="GO" id="GO:0009251">
    <property type="term" value="P:glucan catabolic process"/>
    <property type="evidence" value="ECO:0007669"/>
    <property type="project" value="TreeGrafter"/>
</dbReference>